<dbReference type="EMBL" id="JAATJV010418061">
    <property type="protein sequence ID" value="MBZ3887702.1"/>
    <property type="molecule type" value="Genomic_DNA"/>
</dbReference>
<evidence type="ECO:0000313" key="1">
    <source>
        <dbReference type="EMBL" id="MBZ3887702.1"/>
    </source>
</evidence>
<dbReference type="GO" id="GO:0006412">
    <property type="term" value="P:translation"/>
    <property type="evidence" value="ECO:0007669"/>
    <property type="project" value="InterPro"/>
</dbReference>
<organism evidence="1 2">
    <name type="scientific">Sciurus carolinensis</name>
    <name type="common">Eastern gray squirrel</name>
    <dbReference type="NCBI Taxonomy" id="30640"/>
    <lineage>
        <taxon>Eukaryota</taxon>
        <taxon>Metazoa</taxon>
        <taxon>Chordata</taxon>
        <taxon>Craniata</taxon>
        <taxon>Vertebrata</taxon>
        <taxon>Euteleostomi</taxon>
        <taxon>Mammalia</taxon>
        <taxon>Eutheria</taxon>
        <taxon>Euarchontoglires</taxon>
        <taxon>Glires</taxon>
        <taxon>Rodentia</taxon>
        <taxon>Sciuromorpha</taxon>
        <taxon>Sciuridae</taxon>
        <taxon>Sciurinae</taxon>
        <taxon>Sciurini</taxon>
        <taxon>Sciurus</taxon>
    </lineage>
</organism>
<dbReference type="Gene3D" id="3.90.1170.10">
    <property type="entry name" value="Ribosomal protein L10e/L16"/>
    <property type="match status" value="1"/>
</dbReference>
<sequence length="128" mass="14131">MAFIFQCGSILSMSSVSARCCPELGLTGSRQSRVAFGKPQGTVARIHIGQVITSIHTKLQKKEHVIDSYGKGNFKFPGCQKVCIPKKWGFTKFNTDEFQDMMNEKQVIPDGSFLIGAKNIPNHGPLDK</sequence>
<dbReference type="Gene3D" id="3.30.60.300">
    <property type="match status" value="1"/>
</dbReference>
<dbReference type="SUPFAM" id="SSF54686">
    <property type="entry name" value="Ribosomal protein L16p/L10e"/>
    <property type="match status" value="1"/>
</dbReference>
<dbReference type="GO" id="GO:0003735">
    <property type="term" value="F:structural constituent of ribosome"/>
    <property type="evidence" value="ECO:0007669"/>
    <property type="project" value="InterPro"/>
</dbReference>
<proteinExistence type="predicted"/>
<dbReference type="InterPro" id="IPR036920">
    <property type="entry name" value="Ribosomal_uL16_sf"/>
</dbReference>
<dbReference type="AlphaFoldDB" id="A0AA41T958"/>
<dbReference type="Proteomes" id="UP001166674">
    <property type="component" value="Unassembled WGS sequence"/>
</dbReference>
<evidence type="ECO:0000313" key="2">
    <source>
        <dbReference type="Proteomes" id="UP001166674"/>
    </source>
</evidence>
<reference evidence="1" key="1">
    <citation type="submission" date="2020-03" db="EMBL/GenBank/DDBJ databases">
        <title>Studies in the Genomics of Life Span.</title>
        <authorList>
            <person name="Glass D."/>
        </authorList>
    </citation>
    <scope>NUCLEOTIDE SEQUENCE</scope>
    <source>
        <strain evidence="1">SUZIE</strain>
        <tissue evidence="1">Muscle</tissue>
    </source>
</reference>
<keyword evidence="2" id="KW-1185">Reference proteome</keyword>
<gene>
    <name evidence="1" type="ORF">SUZIE_194290</name>
</gene>
<keyword evidence="1" id="KW-0687">Ribonucleoprotein</keyword>
<protein>
    <submittedName>
        <fullName evidence="1">60S ribosomal protein L10</fullName>
    </submittedName>
</protein>
<accession>A0AA41T958</accession>
<dbReference type="GO" id="GO:0005840">
    <property type="term" value="C:ribosome"/>
    <property type="evidence" value="ECO:0007669"/>
    <property type="project" value="UniProtKB-KW"/>
</dbReference>
<name>A0AA41T958_SCICA</name>
<comment type="caution">
    <text evidence="1">The sequence shown here is derived from an EMBL/GenBank/DDBJ whole genome shotgun (WGS) entry which is preliminary data.</text>
</comment>
<keyword evidence="1" id="KW-0689">Ribosomal protein</keyword>
<dbReference type="PANTHER" id="PTHR11726">
    <property type="entry name" value="60S RIBOSOMAL PROTEIN L10"/>
    <property type="match status" value="1"/>
</dbReference>
<dbReference type="InterPro" id="IPR001197">
    <property type="entry name" value="Ribosomal_uL16_euk_arch"/>
</dbReference>